<evidence type="ECO:0000256" key="1">
    <source>
        <dbReference type="ARBA" id="ARBA00010467"/>
    </source>
</evidence>
<dbReference type="GO" id="GO:0070187">
    <property type="term" value="C:shelterin complex"/>
    <property type="evidence" value="ECO:0007669"/>
    <property type="project" value="TreeGrafter"/>
</dbReference>
<evidence type="ECO:0000256" key="9">
    <source>
        <dbReference type="SAM" id="MobiDB-lite"/>
    </source>
</evidence>
<reference evidence="13 14" key="1">
    <citation type="journal article" date="2018" name="Sci. Rep.">
        <title>Comparative genomics provides insights into the lifestyle and reveals functional heterogeneity of dark septate endophytic fungi.</title>
        <authorList>
            <person name="Knapp D.G."/>
            <person name="Nemeth J.B."/>
            <person name="Barry K."/>
            <person name="Hainaut M."/>
            <person name="Henrissat B."/>
            <person name="Johnson J."/>
            <person name="Kuo A."/>
            <person name="Lim J.H.P."/>
            <person name="Lipzen A."/>
            <person name="Nolan M."/>
            <person name="Ohm R.A."/>
            <person name="Tamas L."/>
            <person name="Grigoriev I.V."/>
            <person name="Spatafora J.W."/>
            <person name="Nagy L.G."/>
            <person name="Kovacs G.M."/>
        </authorList>
    </citation>
    <scope>NUCLEOTIDE SEQUENCE [LARGE SCALE GENOMIC DNA]</scope>
    <source>
        <strain evidence="13 14">DSE2036</strain>
    </source>
</reference>
<evidence type="ECO:0000259" key="12">
    <source>
        <dbReference type="Pfam" id="PF16589"/>
    </source>
</evidence>
<evidence type="ECO:0000256" key="2">
    <source>
        <dbReference type="ARBA" id="ARBA00022454"/>
    </source>
</evidence>
<dbReference type="AlphaFoldDB" id="A0A2V1DZQ2"/>
<feature type="compositionally biased region" description="Polar residues" evidence="9">
    <location>
        <begin position="694"/>
        <end position="704"/>
    </location>
</feature>
<dbReference type="PANTHER" id="PTHR16466">
    <property type="entry name" value="TELOMERE REPEAT-BINDING FACTOR 2-INTERACTING PROTEIN 1"/>
    <property type="match status" value="1"/>
</dbReference>
<keyword evidence="3 8" id="KW-0779">Telomere</keyword>
<dbReference type="Gene3D" id="1.10.30.10">
    <property type="entry name" value="High mobility group box domain"/>
    <property type="match status" value="1"/>
</dbReference>
<dbReference type="GO" id="GO:0031848">
    <property type="term" value="P:protection from non-homologous end joining at telomere"/>
    <property type="evidence" value="ECO:0007669"/>
    <property type="project" value="TreeGrafter"/>
</dbReference>
<feature type="region of interest" description="Disordered" evidence="9">
    <location>
        <begin position="409"/>
        <end position="437"/>
    </location>
</feature>
<dbReference type="CDD" id="cd11655">
    <property type="entry name" value="rap1_myb-like"/>
    <property type="match status" value="1"/>
</dbReference>
<evidence type="ECO:0000259" key="10">
    <source>
        <dbReference type="Pfam" id="PF08914"/>
    </source>
</evidence>
<comment type="similarity">
    <text evidence="1 8">Belongs to the RAP1 family.</text>
</comment>
<feature type="domain" description="BRCT" evidence="12">
    <location>
        <begin position="19"/>
        <end position="92"/>
    </location>
</feature>
<dbReference type="GO" id="GO:0010833">
    <property type="term" value="P:telomere maintenance via telomere lengthening"/>
    <property type="evidence" value="ECO:0007669"/>
    <property type="project" value="UniProtKB-UniRule"/>
</dbReference>
<dbReference type="InterPro" id="IPR001357">
    <property type="entry name" value="BRCT_dom"/>
</dbReference>
<feature type="region of interest" description="Disordered" evidence="9">
    <location>
        <begin position="174"/>
        <end position="222"/>
    </location>
</feature>
<evidence type="ECO:0000259" key="11">
    <source>
        <dbReference type="Pfam" id="PF11626"/>
    </source>
</evidence>
<dbReference type="EMBL" id="KZ805338">
    <property type="protein sequence ID" value="PVI02864.1"/>
    <property type="molecule type" value="Genomic_DNA"/>
</dbReference>
<feature type="compositionally biased region" description="Polar residues" evidence="9">
    <location>
        <begin position="564"/>
        <end position="586"/>
    </location>
</feature>
<keyword evidence="6" id="KW-0804">Transcription</keyword>
<keyword evidence="14" id="KW-1185">Reference proteome</keyword>
<dbReference type="GO" id="GO:0042162">
    <property type="term" value="F:telomeric DNA binding"/>
    <property type="evidence" value="ECO:0007669"/>
    <property type="project" value="TreeGrafter"/>
</dbReference>
<name>A0A2V1DZQ2_9PLEO</name>
<evidence type="ECO:0000256" key="6">
    <source>
        <dbReference type="ARBA" id="ARBA00023163"/>
    </source>
</evidence>
<dbReference type="Pfam" id="PF16589">
    <property type="entry name" value="BRCT_2"/>
    <property type="match status" value="1"/>
</dbReference>
<feature type="compositionally biased region" description="Polar residues" evidence="9">
    <location>
        <begin position="208"/>
        <end position="222"/>
    </location>
</feature>
<sequence length="848" mass="94405">MAAPTVYDDVPEDADVQGQLFSGISFWVAQRVPMRTHFLDQIKTNGGTIIALEKKADYMIADHCRHDCPPGSISYTFIEKSIKAGELQNPNDHLAGPPVGSASEATARRGAPSRNKRTKFTAEEDRILYKWVRDCEGKGGAADGNEIYKQLEAIHPEHPWSSWRERYRRHLRDRPPSAFNIPDNAPPSPPTDDPKAEPTATGSVKPATKQTAVSSSSKDTNTDTISLADLGKLFSTEEWEELYAFKEDIDSITGDEYINAWKAYAEGKTQTAKQWQEYFERVVKPQWENDSELKRQEVKRNVEKRLDGSQEIISGATSEGNVDHEENAESVEIPPTAKGKRKRDDTNNSRFEQYLADHHRGEAPPGYMIFAEAHKWSVWQEQPELDYSGLHEVLMSKWNALSPQEKYHFADKSGDHTSNKDESIDNPRVQLSSSTAVDETPEYIAEVYEKATKSISQKKNTGEPETIETDASHDESSPPSKRRKSAHTSPSPQRTPRPALADLAIPTGTQLEPFEISSGVTSSSPPEMEPNETINKEEQKPTNVGSDIFNSDPIVPPSADPNDYPSNTPTPRTSRVRNANAFNTQAILSSPLCSSSISPLPLPREMSQDYEDDYVDDEEQNDDHEDHGDSTLVPFSPTFEPPSDTSTTHSMQEFRQSLNSHLDEPIGHQSKYVRNHNDLEEQQSQPSSPQPLPTTNTRRTQPPGTRTKPETLTALHFSSSPPPSSAASTTSTTSTTSSQIDPDPPLTSLEIEDFFATHHQTGHSDAIISAALKRTRCRPALAALVLESWANGEETPRDTRGVWSEKDDVDVESGDAGVLKKLEDRHTMDGWGGVVERLRFLAQYRGDR</sequence>
<protein>
    <recommendedName>
        <fullName evidence="8">DNA-binding protein RAP1</fullName>
    </recommendedName>
</protein>
<dbReference type="Gene3D" id="1.10.10.2170">
    <property type="match status" value="1"/>
</dbReference>
<feature type="compositionally biased region" description="Low complexity" evidence="9">
    <location>
        <begin position="725"/>
        <end position="738"/>
    </location>
</feature>
<dbReference type="InterPro" id="IPR009057">
    <property type="entry name" value="Homeodomain-like_sf"/>
</dbReference>
<dbReference type="InterPro" id="IPR038104">
    <property type="entry name" value="Rap1_C_sf"/>
</dbReference>
<keyword evidence="2 8" id="KW-0158">Chromosome</keyword>
<dbReference type="Pfam" id="PF08914">
    <property type="entry name" value="Myb_Rap1"/>
    <property type="match status" value="1"/>
</dbReference>
<keyword evidence="4" id="KW-0805">Transcription regulation</keyword>
<dbReference type="SUPFAM" id="SSF47095">
    <property type="entry name" value="HMG-box"/>
    <property type="match status" value="1"/>
</dbReference>
<dbReference type="STRING" id="97972.A0A2V1DZQ2"/>
<dbReference type="Pfam" id="PF11626">
    <property type="entry name" value="Rap1_C"/>
    <property type="match status" value="1"/>
</dbReference>
<evidence type="ECO:0000313" key="14">
    <source>
        <dbReference type="Proteomes" id="UP000244855"/>
    </source>
</evidence>
<evidence type="ECO:0000256" key="4">
    <source>
        <dbReference type="ARBA" id="ARBA00023015"/>
    </source>
</evidence>
<evidence type="ECO:0000256" key="3">
    <source>
        <dbReference type="ARBA" id="ARBA00022895"/>
    </source>
</evidence>
<dbReference type="PANTHER" id="PTHR16466:SF6">
    <property type="entry name" value="TELOMERIC REPEAT-BINDING FACTOR 2-INTERACTING PROTEIN 1"/>
    <property type="match status" value="1"/>
</dbReference>
<comment type="subunit">
    <text evidence="8">Homodimer.</text>
</comment>
<accession>A0A2V1DZQ2</accession>
<dbReference type="Gene3D" id="1.10.10.60">
    <property type="entry name" value="Homeodomain-like"/>
    <property type="match status" value="1"/>
</dbReference>
<dbReference type="InterPro" id="IPR015010">
    <property type="entry name" value="TERF2IP_Myb"/>
</dbReference>
<comment type="function">
    <text evidence="8">Involved in the regulation of telomere length, clustering and has a specific role in telomere position effect (TPE).</text>
</comment>
<evidence type="ECO:0000256" key="8">
    <source>
        <dbReference type="RuleBase" id="RU367107"/>
    </source>
</evidence>
<feature type="region of interest" description="Disordered" evidence="9">
    <location>
        <begin position="89"/>
        <end position="116"/>
    </location>
</feature>
<feature type="compositionally biased region" description="Acidic residues" evidence="9">
    <location>
        <begin position="608"/>
        <end position="623"/>
    </location>
</feature>
<evidence type="ECO:0000256" key="7">
    <source>
        <dbReference type="ARBA" id="ARBA00023242"/>
    </source>
</evidence>
<proteinExistence type="inferred from homology"/>
<dbReference type="OrthoDB" id="435460at2759"/>
<feature type="region of interest" description="Disordered" evidence="9">
    <location>
        <begin position="453"/>
        <end position="747"/>
    </location>
</feature>
<keyword evidence="5" id="KW-0010">Activator</keyword>
<feature type="compositionally biased region" description="Low complexity" evidence="9">
    <location>
        <begin position="587"/>
        <end position="599"/>
    </location>
</feature>
<keyword evidence="7 8" id="KW-0539">Nucleus</keyword>
<feature type="compositionally biased region" description="Polar residues" evidence="9">
    <location>
        <begin position="643"/>
        <end position="660"/>
    </location>
</feature>
<feature type="compositionally biased region" description="Basic and acidic residues" evidence="9">
    <location>
        <begin position="409"/>
        <end position="425"/>
    </location>
</feature>
<dbReference type="Proteomes" id="UP000244855">
    <property type="component" value="Unassembled WGS sequence"/>
</dbReference>
<dbReference type="InterPro" id="IPR039595">
    <property type="entry name" value="TE2IP/Rap1"/>
</dbReference>
<feature type="domain" description="TERF2-interacting telomeric protein 1 Myb" evidence="10">
    <location>
        <begin position="120"/>
        <end position="175"/>
    </location>
</feature>
<gene>
    <name evidence="13" type="ORF">DM02DRAFT_559119</name>
</gene>
<feature type="region of interest" description="Disordered" evidence="9">
    <location>
        <begin position="309"/>
        <end position="347"/>
    </location>
</feature>
<dbReference type="SUPFAM" id="SSF46689">
    <property type="entry name" value="Homeodomain-like"/>
    <property type="match status" value="1"/>
</dbReference>
<dbReference type="InterPro" id="IPR021661">
    <property type="entry name" value="Rap1_C"/>
</dbReference>
<evidence type="ECO:0000256" key="5">
    <source>
        <dbReference type="ARBA" id="ARBA00023159"/>
    </source>
</evidence>
<organism evidence="13 14">
    <name type="scientific">Periconia macrospinosa</name>
    <dbReference type="NCBI Taxonomy" id="97972"/>
    <lineage>
        <taxon>Eukaryota</taxon>
        <taxon>Fungi</taxon>
        <taxon>Dikarya</taxon>
        <taxon>Ascomycota</taxon>
        <taxon>Pezizomycotina</taxon>
        <taxon>Dothideomycetes</taxon>
        <taxon>Pleosporomycetidae</taxon>
        <taxon>Pleosporales</taxon>
        <taxon>Massarineae</taxon>
        <taxon>Periconiaceae</taxon>
        <taxon>Periconia</taxon>
    </lineage>
</organism>
<comment type="subcellular location">
    <subcellularLocation>
        <location evidence="8">Nucleus</location>
    </subcellularLocation>
    <subcellularLocation>
        <location evidence="8">Chromosome</location>
        <location evidence="8">Telomere</location>
    </subcellularLocation>
</comment>
<feature type="compositionally biased region" description="Polar residues" evidence="9">
    <location>
        <begin position="311"/>
        <end position="320"/>
    </location>
</feature>
<feature type="domain" description="TRF2-interacting telomeric protein/Rap1 C-terminal" evidence="11">
    <location>
        <begin position="760"/>
        <end position="842"/>
    </location>
</feature>
<dbReference type="InterPro" id="IPR036910">
    <property type="entry name" value="HMG_box_dom_sf"/>
</dbReference>
<evidence type="ECO:0000313" key="13">
    <source>
        <dbReference type="EMBL" id="PVI02864.1"/>
    </source>
</evidence>